<dbReference type="InterPro" id="IPR026988">
    <property type="entry name" value="YaaC-like"/>
</dbReference>
<evidence type="ECO:0000313" key="2">
    <source>
        <dbReference type="Proteomes" id="UP001275315"/>
    </source>
</evidence>
<evidence type="ECO:0000313" key="1">
    <source>
        <dbReference type="EMBL" id="MDY0409943.1"/>
    </source>
</evidence>
<proteinExistence type="predicted"/>
<organism evidence="1 2">
    <name type="scientific">Paracerasibacillus soli</name>
    <dbReference type="NCBI Taxonomy" id="480284"/>
    <lineage>
        <taxon>Bacteria</taxon>
        <taxon>Bacillati</taxon>
        <taxon>Bacillota</taxon>
        <taxon>Bacilli</taxon>
        <taxon>Bacillales</taxon>
        <taxon>Bacillaceae</taxon>
        <taxon>Paracerasibacillus</taxon>
    </lineage>
</organism>
<sequence>MNIQAIKSLYTYLESQQTAQQFLHHCYQKLPDVDADVKSYENCTTFMYYLRHGKLFYESGQVQHIALKPILLFYGMAHLLKACLITKRPDYPESTTILAHGVSTRKRKKRDYNFLQDEVKLQHNGLFRYFSEHLFQVTTFPFEKIQMESLLKLIPELTTLFHFHQDESMVHVGKMGDDTLRFPTSLLDQYHLTEKAFIQRIKPYLGVMINQTSDKKSMILQLKQPLRDFKGPFFFNLHEQIYFPANRDHFIPLHEVMIHYLLLYNLSMLSRYEAEWWGDLIVTKSDSDYPFIEQFLETLQKRFLSF</sequence>
<comment type="caution">
    <text evidence="1">The sequence shown here is derived from an EMBL/GenBank/DDBJ whole genome shotgun (WGS) entry which is preliminary data.</text>
</comment>
<gene>
    <name evidence="1" type="ORF">RWD45_16880</name>
</gene>
<name>A0ABU5CX25_9BACI</name>
<protein>
    <submittedName>
        <fullName evidence="1">YaaC family protein</fullName>
    </submittedName>
</protein>
<keyword evidence="2" id="KW-1185">Reference proteome</keyword>
<dbReference type="Proteomes" id="UP001275315">
    <property type="component" value="Unassembled WGS sequence"/>
</dbReference>
<accession>A0ABU5CX25</accession>
<reference evidence="1 2" key="1">
    <citation type="submission" date="2023-10" db="EMBL/GenBank/DDBJ databases">
        <title>Virgibacillus soli CC-YMP-6 genome.</title>
        <authorList>
            <person name="Miliotis G."/>
            <person name="Sengupta P."/>
            <person name="Hameed A."/>
            <person name="Chuvochina M."/>
            <person name="Mcdonagh F."/>
            <person name="Simpson A.C."/>
            <person name="Singh N.K."/>
            <person name="Rekha P.D."/>
            <person name="Raman K."/>
            <person name="Hugenholtz P."/>
            <person name="Venkateswaran K."/>
        </authorList>
    </citation>
    <scope>NUCLEOTIDE SEQUENCE [LARGE SCALE GENOMIC DNA]</scope>
    <source>
        <strain evidence="1 2">CC-YMP-6</strain>
    </source>
</reference>
<dbReference type="Pfam" id="PF14175">
    <property type="entry name" value="YaaC"/>
    <property type="match status" value="1"/>
</dbReference>
<dbReference type="EMBL" id="JAWDIQ010000003">
    <property type="protein sequence ID" value="MDY0409943.1"/>
    <property type="molecule type" value="Genomic_DNA"/>
</dbReference>
<dbReference type="RefSeq" id="WP_320380801.1">
    <property type="nucleotide sequence ID" value="NZ_JAWDIQ010000003.1"/>
</dbReference>